<dbReference type="OrthoDB" id="2556149at2759"/>
<feature type="compositionally biased region" description="Low complexity" evidence="1">
    <location>
        <begin position="363"/>
        <end position="384"/>
    </location>
</feature>
<feature type="compositionally biased region" description="Polar residues" evidence="1">
    <location>
        <begin position="440"/>
        <end position="457"/>
    </location>
</feature>
<feature type="compositionally biased region" description="Low complexity" evidence="1">
    <location>
        <begin position="1054"/>
        <end position="1074"/>
    </location>
</feature>
<feature type="compositionally biased region" description="Polar residues" evidence="1">
    <location>
        <begin position="1103"/>
        <end position="1117"/>
    </location>
</feature>
<feature type="compositionally biased region" description="Basic residues" evidence="1">
    <location>
        <begin position="13"/>
        <end position="23"/>
    </location>
</feature>
<feature type="compositionally biased region" description="Polar residues" evidence="1">
    <location>
        <begin position="976"/>
        <end position="985"/>
    </location>
</feature>
<feature type="region of interest" description="Disordered" evidence="1">
    <location>
        <begin position="1"/>
        <end position="83"/>
    </location>
</feature>
<organism evidence="2">
    <name type="scientific">Sporisorium scitamineum</name>
    <dbReference type="NCBI Taxonomy" id="49012"/>
    <lineage>
        <taxon>Eukaryota</taxon>
        <taxon>Fungi</taxon>
        <taxon>Dikarya</taxon>
        <taxon>Basidiomycota</taxon>
        <taxon>Ustilaginomycotina</taxon>
        <taxon>Ustilaginomycetes</taxon>
        <taxon>Ustilaginales</taxon>
        <taxon>Ustilaginaceae</taxon>
        <taxon>Sporisorium</taxon>
    </lineage>
</organism>
<feature type="compositionally biased region" description="Polar residues" evidence="1">
    <location>
        <begin position="1200"/>
        <end position="1217"/>
    </location>
</feature>
<feature type="compositionally biased region" description="Low complexity" evidence="1">
    <location>
        <begin position="1179"/>
        <end position="1199"/>
    </location>
</feature>
<feature type="compositionally biased region" description="Low complexity" evidence="1">
    <location>
        <begin position="470"/>
        <end position="488"/>
    </location>
</feature>
<feature type="compositionally biased region" description="Low complexity" evidence="1">
    <location>
        <begin position="894"/>
        <end position="911"/>
    </location>
</feature>
<feature type="compositionally biased region" description="Low complexity" evidence="1">
    <location>
        <begin position="1269"/>
        <end position="1278"/>
    </location>
</feature>
<gene>
    <name evidence="2" type="ORF">SPSC_05962</name>
</gene>
<feature type="compositionally biased region" description="Low complexity" evidence="1">
    <location>
        <begin position="834"/>
        <end position="845"/>
    </location>
</feature>
<protein>
    <submittedName>
        <fullName evidence="2">Uncharacterized protein</fullName>
    </submittedName>
</protein>
<feature type="compositionally biased region" description="Polar residues" evidence="1">
    <location>
        <begin position="640"/>
        <end position="663"/>
    </location>
</feature>
<feature type="compositionally biased region" description="Acidic residues" evidence="1">
    <location>
        <begin position="1030"/>
        <end position="1039"/>
    </location>
</feature>
<proteinExistence type="predicted"/>
<feature type="compositionally biased region" description="Polar residues" evidence="1">
    <location>
        <begin position="293"/>
        <end position="307"/>
    </location>
</feature>
<feature type="compositionally biased region" description="Low complexity" evidence="1">
    <location>
        <begin position="224"/>
        <end position="238"/>
    </location>
</feature>
<feature type="compositionally biased region" description="Low complexity" evidence="1">
    <location>
        <begin position="929"/>
        <end position="956"/>
    </location>
</feature>
<feature type="region of interest" description="Disordered" evidence="1">
    <location>
        <begin position="184"/>
        <end position="488"/>
    </location>
</feature>
<feature type="compositionally biased region" description="Polar residues" evidence="1">
    <location>
        <begin position="44"/>
        <end position="78"/>
    </location>
</feature>
<evidence type="ECO:0000313" key="2">
    <source>
        <dbReference type="EMBL" id="CDU25791.1"/>
    </source>
</evidence>
<evidence type="ECO:0000256" key="1">
    <source>
        <dbReference type="SAM" id="MobiDB-lite"/>
    </source>
</evidence>
<sequence>MDSPSQQIAHSGANRHKKRKRGRQSNASISAHADGDVGKPPSTPRTRVASQPQTDTFSPFSHRSNQDSPRLAQPSSPSVILFSGPADRSFERVHDDTFPRDLQILKNMARSKFRFATAAPVEMSYVNPDGIVCDLNDEHDLRALAVHANFAQKLKVLVTSSSQEAVTQQPGPTTNFAAAPAPIQPLQPAIPDESTPPVAPELPHVNGHSAAKRKRTDDSPPPSASLSAPKTPASPAAPVAKKHRGRPKTSIASAPNAPAVSDAAVAESQSLQASASVASETPVPVQIAPTPTPASQPAENVAASQVQVPEATPRRGRQRKSAAPTPLSTTQDALVDQARPPVATQKRGRPKKSDAASTSQIVASTAQAEESSSSRGTTATASEAELAKQAADAQPHETPASSQTETAAGIATKAAKSPATPKPRASRAKKAVEVAEAATENPSETTPQEATTTSSVPEVTAPPAKEGRAPKAAAATTSSPSVSVPASQSDAIAAPDVEAAAVPVASTATAPDAALSVPAAATVPVKKKFGRPTKTAKAAAEAAAAAAAAEKSRLSQTEITAAPANEAQTAPIALAEAQTETLTNVPAPPAKKVSCPRKSAKTSAPVKAAGAAVAPAAESVPTTQEAAAHAEAAESDKDPASTTASAVAANGTEQPVPGSSGSSLPEAAQEEAAAAVTPAASKRSTTAAKPRASKANGSAAAAKAAVALDACMVCGATPSHDDEQCPIWQGGSQAILDLLAMIRSKKSKNKNDKEVVKILYAWLSKQFGAPSVDFTASQDSIKSTQQSPDAPGATQSAVPDANSVAIQADAGPASAGGSVDPKAAAAAKKKTRPKAAAAKSAAASKGVLARATPEPQFPPPSGVEGTPTAAETAPAPPSSAKPAARTTRGEGKKAATAAAAKSIKKAAAQTAFEAEPRIAVTPSSPPQPSSSQSSGASGSGLRASSESSEAELATSPMLSAVPHANDDVNVDEMHPQSPSRPNTAAEQLVERKCRMKLADQAASAAHVLSSSPRSRSASITSSDSSHGGDNSDEESEAQSDAEATARRGSRKTTAKQTKAASTKVPPSPAASAKARQVTPDKQATLSDSSSALSSEYETESEPDTTQKSTSQGATNGNKVKTSSTSKTSQRLAAPHNPFLRGLTPASTKQSNATTGSSSQRSTPFTRLSELKPATLRQNLSQPGSPLSTGGSTSLSASSQMPFFSSQPIANGSSNSNGDVAAVAAGAEVAKPVNDSDDDDDDDDDDDSSSSLSSSSDDDAPARGVKRSARGGAASTAAKRAGKRVGATTGNSAAAKRRNKVFDVFS</sequence>
<feature type="compositionally biased region" description="Low complexity" evidence="1">
    <location>
        <begin position="601"/>
        <end position="630"/>
    </location>
</feature>
<name>A0A127ZI41_9BASI</name>
<feature type="compositionally biased region" description="Acidic residues" evidence="1">
    <location>
        <begin position="1234"/>
        <end position="1247"/>
    </location>
</feature>
<feature type="compositionally biased region" description="Low complexity" evidence="1">
    <location>
        <begin position="1118"/>
        <end position="1128"/>
    </location>
</feature>
<feature type="compositionally biased region" description="Low complexity" evidence="1">
    <location>
        <begin position="263"/>
        <end position="280"/>
    </location>
</feature>
<feature type="compositionally biased region" description="Low complexity" evidence="1">
    <location>
        <begin position="1009"/>
        <end position="1028"/>
    </location>
</feature>
<feature type="region of interest" description="Disordered" evidence="1">
    <location>
        <begin position="579"/>
        <end position="699"/>
    </location>
</feature>
<feature type="compositionally biased region" description="Polar residues" evidence="1">
    <location>
        <begin position="1144"/>
        <end position="1165"/>
    </location>
</feature>
<feature type="compositionally biased region" description="Low complexity" evidence="1">
    <location>
        <begin position="666"/>
        <end position="680"/>
    </location>
</feature>
<reference evidence="2" key="1">
    <citation type="submission" date="2014-06" db="EMBL/GenBank/DDBJ databases">
        <authorList>
            <person name="Ju J."/>
            <person name="Zhang J."/>
        </authorList>
    </citation>
    <scope>NUCLEOTIDE SEQUENCE</scope>
    <source>
        <strain evidence="2">SscI8</strain>
    </source>
</reference>
<feature type="compositionally biased region" description="Low complexity" evidence="1">
    <location>
        <begin position="411"/>
        <end position="423"/>
    </location>
</feature>
<dbReference type="EMBL" id="LK056691">
    <property type="protein sequence ID" value="CDU25791.1"/>
    <property type="molecule type" value="Genomic_DNA"/>
</dbReference>
<feature type="region of interest" description="Disordered" evidence="1">
    <location>
        <begin position="810"/>
        <end position="1305"/>
    </location>
</feature>
<accession>A0A127ZI41</accession>
<feature type="region of interest" description="Disordered" evidence="1">
    <location>
        <begin position="778"/>
        <end position="798"/>
    </location>
</feature>
<feature type="compositionally biased region" description="Low complexity" evidence="1">
    <location>
        <begin position="1219"/>
        <end position="1229"/>
    </location>
</feature>
<feature type="compositionally biased region" description="Low complexity" evidence="1">
    <location>
        <begin position="1083"/>
        <end position="1095"/>
    </location>
</feature>
<feature type="compositionally biased region" description="Polar residues" evidence="1">
    <location>
        <begin position="778"/>
        <end position="797"/>
    </location>
</feature>